<reference evidence="1 2" key="1">
    <citation type="submission" date="2016-10" db="EMBL/GenBank/DDBJ databases">
        <title>Genome sequence of the basidiomycete white-rot fungus Trametes pubescens.</title>
        <authorList>
            <person name="Makela M.R."/>
            <person name="Granchi Z."/>
            <person name="Peng M."/>
            <person name="De Vries R.P."/>
            <person name="Grigoriev I."/>
            <person name="Riley R."/>
            <person name="Hilden K."/>
        </authorList>
    </citation>
    <scope>NUCLEOTIDE SEQUENCE [LARGE SCALE GENOMIC DNA]</scope>
    <source>
        <strain evidence="1 2">FBCC735</strain>
    </source>
</reference>
<evidence type="ECO:0000313" key="1">
    <source>
        <dbReference type="EMBL" id="OJT07044.1"/>
    </source>
</evidence>
<dbReference type="EMBL" id="MNAD01001225">
    <property type="protein sequence ID" value="OJT07044.1"/>
    <property type="molecule type" value="Genomic_DNA"/>
</dbReference>
<name>A0A1M2VHG6_TRAPU</name>
<keyword evidence="2" id="KW-1185">Reference proteome</keyword>
<protein>
    <submittedName>
        <fullName evidence="1">Uncharacterized protein</fullName>
    </submittedName>
</protein>
<evidence type="ECO:0000313" key="2">
    <source>
        <dbReference type="Proteomes" id="UP000184267"/>
    </source>
</evidence>
<sequence>MSGTRRRWDARPFFTRTSPWLRERCRQEASCFEAQSAVGSRVLSKISVKLLPAVSELLIHQLSKLSKLME</sequence>
<dbReference type="AlphaFoldDB" id="A0A1M2VHG6"/>
<gene>
    <name evidence="1" type="ORF">TRAPUB_2075</name>
</gene>
<comment type="caution">
    <text evidence="1">The sequence shown here is derived from an EMBL/GenBank/DDBJ whole genome shotgun (WGS) entry which is preliminary data.</text>
</comment>
<organism evidence="1 2">
    <name type="scientific">Trametes pubescens</name>
    <name type="common">White-rot fungus</name>
    <dbReference type="NCBI Taxonomy" id="154538"/>
    <lineage>
        <taxon>Eukaryota</taxon>
        <taxon>Fungi</taxon>
        <taxon>Dikarya</taxon>
        <taxon>Basidiomycota</taxon>
        <taxon>Agaricomycotina</taxon>
        <taxon>Agaricomycetes</taxon>
        <taxon>Polyporales</taxon>
        <taxon>Polyporaceae</taxon>
        <taxon>Trametes</taxon>
    </lineage>
</organism>
<dbReference type="Proteomes" id="UP000184267">
    <property type="component" value="Unassembled WGS sequence"/>
</dbReference>
<proteinExistence type="predicted"/>
<accession>A0A1M2VHG6</accession>